<dbReference type="RefSeq" id="YP_004581329.1">
    <property type="nucleotide sequence ID" value="NC_015645.1"/>
</dbReference>
<keyword evidence="1" id="KW-0378">Hydrolase</keyword>
<protein>
    <submittedName>
        <fullName evidence="1">Putative site-specific DNA endonuclease</fullName>
    </submittedName>
</protein>
<accession>F8SYB8</accession>
<organism evidence="1">
    <name type="scientific">Schizomeris leibleinii</name>
    <dbReference type="NCBI Taxonomy" id="104533"/>
    <lineage>
        <taxon>Eukaryota</taxon>
        <taxon>Viridiplantae</taxon>
        <taxon>Chlorophyta</taxon>
        <taxon>core chlorophytes</taxon>
        <taxon>Chlorophyceae</taxon>
        <taxon>OCC clade</taxon>
        <taxon>Chaetophorales</taxon>
        <taxon>Schizomeridaceae</taxon>
        <taxon>Schizomeris</taxon>
    </lineage>
</organism>
<keyword evidence="1" id="KW-0934">Plastid</keyword>
<sequence length="240" mass="27450">MAKTNQYWYNGKGPMVYYGEVCKGRGHELISLSGVEDGSGIVAKGTITFLCNTCGSNVTTTVASYMAAAKNNTSKGCKVCKKNLAVAREAALRAARPPSKTRQRRRVWSKHTPLKTREKIRQHLLSEINPHNQRILELMDRLQPPPPPPGLQADDMHSKVDTHHIIPCHDGGEERVYNEVRLTRYEHWEIHLLRFEAYGQFGDVYLFNFCWKQLPEEFKERLRANPLAWRFLGKVMADSD</sequence>
<proteinExistence type="predicted"/>
<reference evidence="1" key="1">
    <citation type="submission" date="2010-12" db="EMBL/GenBank/DDBJ databases">
        <authorList>
            <person name="Brouard J.-S."/>
            <person name="Otis C."/>
            <person name="Lemieux C."/>
            <person name="Turmel M."/>
        </authorList>
    </citation>
    <scope>NUCLEOTIDE SEQUENCE</scope>
</reference>
<keyword evidence="1" id="KW-0150">Chloroplast</keyword>
<dbReference type="GO" id="GO:0004519">
    <property type="term" value="F:endonuclease activity"/>
    <property type="evidence" value="ECO:0007669"/>
    <property type="project" value="UniProtKB-KW"/>
</dbReference>
<evidence type="ECO:0000313" key="1">
    <source>
        <dbReference type="EMBL" id="AEH05420.1"/>
    </source>
</evidence>
<gene>
    <name evidence="1" type="primary">orf240</name>
</gene>
<dbReference type="AlphaFoldDB" id="F8SYB8"/>
<dbReference type="GeneID" id="10751770"/>
<name>F8SYB8_9CHLO</name>
<keyword evidence="1" id="KW-0540">Nuclease</keyword>
<reference evidence="1" key="2">
    <citation type="journal article" date="2011" name="Genome Biol. Evol.">
        <title>The chloroplast genome of the green alga Schizomeris leibleinii (Chlorophyceae) provides evidence for bidirectional DNA replication from a single origin in the chaetophorales.</title>
        <authorList>
            <person name="Brouard J.S."/>
            <person name="Otis C."/>
            <person name="Lemieux C."/>
            <person name="Turmel M."/>
        </authorList>
    </citation>
    <scope>NUCLEOTIDE SEQUENCE</scope>
</reference>
<keyword evidence="1" id="KW-0255">Endonuclease</keyword>
<dbReference type="EMBL" id="HQ700713">
    <property type="protein sequence ID" value="AEH05420.1"/>
    <property type="molecule type" value="Genomic_DNA"/>
</dbReference>
<geneLocation type="chloroplast" evidence="1"/>